<gene>
    <name evidence="2" type="ORF">PCOR1329_LOCUS38787</name>
</gene>
<evidence type="ECO:0000259" key="1">
    <source>
        <dbReference type="Pfam" id="PF01504"/>
    </source>
</evidence>
<dbReference type="InterPro" id="IPR027484">
    <property type="entry name" value="PInositol-4-P-5-kinase_N"/>
</dbReference>
<dbReference type="Proteomes" id="UP001189429">
    <property type="component" value="Unassembled WGS sequence"/>
</dbReference>
<reference evidence="2" key="1">
    <citation type="submission" date="2023-10" db="EMBL/GenBank/DDBJ databases">
        <authorList>
            <person name="Chen Y."/>
            <person name="Shah S."/>
            <person name="Dougan E. K."/>
            <person name="Thang M."/>
            <person name="Chan C."/>
        </authorList>
    </citation>
    <scope>NUCLEOTIDE SEQUENCE [LARGE SCALE GENOMIC DNA]</scope>
</reference>
<dbReference type="InterPro" id="IPR002498">
    <property type="entry name" value="PInositol-4-P-4/5-kinase_core"/>
</dbReference>
<evidence type="ECO:0000313" key="3">
    <source>
        <dbReference type="Proteomes" id="UP001189429"/>
    </source>
</evidence>
<accession>A0ABN9TG07</accession>
<dbReference type="Gene3D" id="3.30.800.10">
    <property type="entry name" value="Phosphatidylinositol Phosphate Kinase II Beta"/>
    <property type="match status" value="1"/>
</dbReference>
<dbReference type="SUPFAM" id="SSF56104">
    <property type="entry name" value="SAICAR synthase-like"/>
    <property type="match status" value="1"/>
</dbReference>
<dbReference type="Pfam" id="PF01504">
    <property type="entry name" value="PIP5K"/>
    <property type="match status" value="1"/>
</dbReference>
<sequence>AFAEEAPTLRRAFEQDFKKADAGAELEVKFETFSAEVWGTDASASTDQVLVSLGRGAESLEGMTTNSMSGEFFFQSRDGRFFVKTISEPEGDLLRQMAPAYRAHMRGCSAISAGRAPEALTPAAPAHANGAQCA</sequence>
<evidence type="ECO:0000313" key="2">
    <source>
        <dbReference type="EMBL" id="CAK0844765.1"/>
    </source>
</evidence>
<proteinExistence type="predicted"/>
<keyword evidence="3" id="KW-1185">Reference proteome</keyword>
<comment type="caution">
    <text evidence="2">The sequence shown here is derived from an EMBL/GenBank/DDBJ whole genome shotgun (WGS) entry which is preliminary data.</text>
</comment>
<feature type="non-terminal residue" evidence="2">
    <location>
        <position position="1"/>
    </location>
</feature>
<name>A0ABN9TG07_9DINO</name>
<organism evidence="2 3">
    <name type="scientific">Prorocentrum cordatum</name>
    <dbReference type="NCBI Taxonomy" id="2364126"/>
    <lineage>
        <taxon>Eukaryota</taxon>
        <taxon>Sar</taxon>
        <taxon>Alveolata</taxon>
        <taxon>Dinophyceae</taxon>
        <taxon>Prorocentrales</taxon>
        <taxon>Prorocentraceae</taxon>
        <taxon>Prorocentrum</taxon>
    </lineage>
</organism>
<protein>
    <recommendedName>
        <fullName evidence="1">PIPK domain-containing protein</fullName>
    </recommendedName>
</protein>
<dbReference type="EMBL" id="CAUYUJ010014692">
    <property type="protein sequence ID" value="CAK0844765.1"/>
    <property type="molecule type" value="Genomic_DNA"/>
</dbReference>
<feature type="domain" description="PIPK" evidence="1">
    <location>
        <begin position="58"/>
        <end position="106"/>
    </location>
</feature>